<dbReference type="InterPro" id="IPR015867">
    <property type="entry name" value="N-reg_PII/ATP_PRibTrfase_C"/>
</dbReference>
<protein>
    <submittedName>
        <fullName evidence="8">Chloride/fluoride channel protein</fullName>
    </submittedName>
</protein>
<comment type="subcellular location">
    <subcellularLocation>
        <location evidence="1">Membrane</location>
        <topology evidence="1">Multi-pass membrane protein</topology>
    </subcellularLocation>
</comment>
<feature type="transmembrane region" description="Helical" evidence="7">
    <location>
        <begin position="184"/>
        <end position="204"/>
    </location>
</feature>
<feature type="transmembrane region" description="Helical" evidence="7">
    <location>
        <begin position="263"/>
        <end position="281"/>
    </location>
</feature>
<dbReference type="InterPro" id="IPR050368">
    <property type="entry name" value="ClC-type_chloride_channel"/>
</dbReference>
<evidence type="ECO:0000256" key="4">
    <source>
        <dbReference type="ARBA" id="ARBA00022989"/>
    </source>
</evidence>
<feature type="transmembrane region" description="Helical" evidence="7">
    <location>
        <begin position="54"/>
        <end position="73"/>
    </location>
</feature>
<dbReference type="GO" id="GO:0016020">
    <property type="term" value="C:membrane"/>
    <property type="evidence" value="ECO:0007669"/>
    <property type="project" value="UniProtKB-SubCell"/>
</dbReference>
<dbReference type="Pfam" id="PF02641">
    <property type="entry name" value="DUF190"/>
    <property type="match status" value="1"/>
</dbReference>
<feature type="transmembrane region" description="Helical" evidence="7">
    <location>
        <begin position="386"/>
        <end position="405"/>
    </location>
</feature>
<reference evidence="8" key="1">
    <citation type="submission" date="2016-10" db="EMBL/GenBank/DDBJ databases">
        <title>Sequence of Gallionella enrichment culture.</title>
        <authorList>
            <person name="Poehlein A."/>
            <person name="Muehling M."/>
            <person name="Daniel R."/>
        </authorList>
    </citation>
    <scope>NUCLEOTIDE SEQUENCE</scope>
</reference>
<evidence type="ECO:0000256" key="6">
    <source>
        <dbReference type="SAM" id="MobiDB-lite"/>
    </source>
</evidence>
<dbReference type="CDD" id="cd03682">
    <property type="entry name" value="ClC_sycA_like"/>
    <property type="match status" value="1"/>
</dbReference>
<evidence type="ECO:0000256" key="2">
    <source>
        <dbReference type="ARBA" id="ARBA00010554"/>
    </source>
</evidence>
<dbReference type="PRINTS" id="PR00762">
    <property type="entry name" value="CLCHANNEL"/>
</dbReference>
<comment type="similarity">
    <text evidence="2">Belongs to the UPF0166 family.</text>
</comment>
<dbReference type="InterPro" id="IPR003793">
    <property type="entry name" value="UPF0166"/>
</dbReference>
<comment type="caution">
    <text evidence="8">The sequence shown here is derived from an EMBL/GenBank/DDBJ whole genome shotgun (WGS) entry which is preliminary data.</text>
</comment>
<keyword evidence="3 7" id="KW-0812">Transmembrane</keyword>
<dbReference type="InterPro" id="IPR001807">
    <property type="entry name" value="ClC"/>
</dbReference>
<organism evidence="8">
    <name type="scientific">mine drainage metagenome</name>
    <dbReference type="NCBI Taxonomy" id="410659"/>
    <lineage>
        <taxon>unclassified sequences</taxon>
        <taxon>metagenomes</taxon>
        <taxon>ecological metagenomes</taxon>
    </lineage>
</organism>
<dbReference type="InterPro" id="IPR014743">
    <property type="entry name" value="Cl-channel_core"/>
</dbReference>
<name>A0A1J5U2U0_9ZZZZ</name>
<evidence type="ECO:0000256" key="5">
    <source>
        <dbReference type="ARBA" id="ARBA00023136"/>
    </source>
</evidence>
<feature type="transmembrane region" description="Helical" evidence="7">
    <location>
        <begin position="147"/>
        <end position="172"/>
    </location>
</feature>
<keyword evidence="5 7" id="KW-0472">Membrane</keyword>
<dbReference type="Pfam" id="PF00654">
    <property type="entry name" value="Voltage_CLC"/>
    <property type="match status" value="1"/>
</dbReference>
<proteinExistence type="inferred from homology"/>
<dbReference type="PANTHER" id="PTHR43427:SF12">
    <property type="entry name" value="CHLORIDE TRANSPORTER"/>
    <property type="match status" value="1"/>
</dbReference>
<dbReference type="AlphaFoldDB" id="A0A1J5U2U0"/>
<feature type="transmembrane region" description="Helical" evidence="7">
    <location>
        <begin position="359"/>
        <end position="379"/>
    </location>
</feature>
<dbReference type="Gene3D" id="1.10.3080.10">
    <property type="entry name" value="Clc chloride channel"/>
    <property type="match status" value="1"/>
</dbReference>
<feature type="transmembrane region" description="Helical" evidence="7">
    <location>
        <begin position="224"/>
        <end position="242"/>
    </location>
</feature>
<evidence type="ECO:0000313" key="8">
    <source>
        <dbReference type="EMBL" id="OIR18630.1"/>
    </source>
</evidence>
<dbReference type="PANTHER" id="PTHR43427">
    <property type="entry name" value="CHLORIDE CHANNEL PROTEIN CLC-E"/>
    <property type="match status" value="1"/>
</dbReference>
<evidence type="ECO:0000256" key="1">
    <source>
        <dbReference type="ARBA" id="ARBA00004141"/>
    </source>
</evidence>
<evidence type="ECO:0000256" key="7">
    <source>
        <dbReference type="SAM" id="Phobius"/>
    </source>
</evidence>
<dbReference type="InterPro" id="IPR011322">
    <property type="entry name" value="N-reg_PII-like_a/b"/>
</dbReference>
<sequence>MKRFFDPFVHLANVRQLVRWTILVVPVGILAGSASALFLWLLDRATHLRWHYGWLLYLLPVGGVIVGALYAWLGGKSDRGNNLILEEIHEPGGGVPTRMAPLVMIGTILTHLFGGSAGREGTAVQMGGSLAAGYGRWFRIKPENRRVLLLAGVAAGFGSVFGTPLTGAIFALEVVVIGRMEYDALVPVLVASVVADATCAAWGIRHPTYTIAFSEPGRHFAELTPGLLAAAALGGIAFGLAGKLFAELTHALQHLFKRIVPSAPFRPALGAAIVIVLTWLVGTRDYLGIGVISPDPHGVSILAAFHPGGATAFSWGWKLIFTAVTLAAGFKGGEVTPLFFIGATLGNVVGHLFGLPVDLFAGLGFIAVFAGAANTPLACTIMGVELFGAPYVVYYAVACFIAYYFSGHSSIYLSQRLGVPKSRSAEIPSDVSLAEARSIDSTLSDLAYARAIDRAFGPSTSTDSPSDPMKTTHHIVSHEMGKIRIYLAPRDRMPAKGLLGRLGARPVYREIIAAAKKAGLHSAIAFTSHHGFSNGGRIGSAGAEGGNGNLTLCVEIIDHKDALEAFCRSQGALLKGRPIVYKHVEHWTMKDADLQERDASPDEVIDGGGKSKLGARS</sequence>
<dbReference type="SUPFAM" id="SSF54913">
    <property type="entry name" value="GlnB-like"/>
    <property type="match status" value="1"/>
</dbReference>
<evidence type="ECO:0000256" key="3">
    <source>
        <dbReference type="ARBA" id="ARBA00022692"/>
    </source>
</evidence>
<dbReference type="SUPFAM" id="SSF81340">
    <property type="entry name" value="Clc chloride channel"/>
    <property type="match status" value="1"/>
</dbReference>
<dbReference type="Gene3D" id="3.30.70.120">
    <property type="match status" value="1"/>
</dbReference>
<keyword evidence="4 7" id="KW-1133">Transmembrane helix</keyword>
<dbReference type="EMBL" id="MLJW01000002">
    <property type="protein sequence ID" value="OIR18630.1"/>
    <property type="molecule type" value="Genomic_DNA"/>
</dbReference>
<feature type="region of interest" description="Disordered" evidence="6">
    <location>
        <begin position="592"/>
        <end position="617"/>
    </location>
</feature>
<accession>A0A1J5U2U0</accession>
<dbReference type="GO" id="GO:0015108">
    <property type="term" value="F:chloride transmembrane transporter activity"/>
    <property type="evidence" value="ECO:0007669"/>
    <property type="project" value="InterPro"/>
</dbReference>
<gene>
    <name evidence="8" type="primary">eriC</name>
    <name evidence="8" type="ORF">GALL_09680</name>
</gene>
<feature type="transmembrane region" description="Helical" evidence="7">
    <location>
        <begin position="20"/>
        <end position="42"/>
    </location>
</feature>